<feature type="non-terminal residue" evidence="2">
    <location>
        <position position="103"/>
    </location>
</feature>
<name>A0A382YG03_9ZZZZ</name>
<keyword evidence="1" id="KW-1133">Transmembrane helix</keyword>
<reference evidence="2" key="1">
    <citation type="submission" date="2018-05" db="EMBL/GenBank/DDBJ databases">
        <authorList>
            <person name="Lanie J.A."/>
            <person name="Ng W.-L."/>
            <person name="Kazmierczak K.M."/>
            <person name="Andrzejewski T.M."/>
            <person name="Davidsen T.M."/>
            <person name="Wayne K.J."/>
            <person name="Tettelin H."/>
            <person name="Glass J.I."/>
            <person name="Rusch D."/>
            <person name="Podicherti R."/>
            <person name="Tsui H.-C.T."/>
            <person name="Winkler M.E."/>
        </authorList>
    </citation>
    <scope>NUCLEOTIDE SEQUENCE</scope>
</reference>
<feature type="transmembrane region" description="Helical" evidence="1">
    <location>
        <begin position="7"/>
        <end position="25"/>
    </location>
</feature>
<keyword evidence="1" id="KW-0472">Membrane</keyword>
<keyword evidence="1" id="KW-0812">Transmembrane</keyword>
<evidence type="ECO:0000256" key="1">
    <source>
        <dbReference type="SAM" id="Phobius"/>
    </source>
</evidence>
<sequence length="103" mass="11473">MTDKKRNIIYLLEYSILLMFCFSVLRGEVIALGGYVDAVTEPNHGNHAVPIDDRDPVYGYINAYTNISITVILTEGHTAQRMTPFITYLGFAAEGSLPVNDFV</sequence>
<organism evidence="2">
    <name type="scientific">marine metagenome</name>
    <dbReference type="NCBI Taxonomy" id="408172"/>
    <lineage>
        <taxon>unclassified sequences</taxon>
        <taxon>metagenomes</taxon>
        <taxon>ecological metagenomes</taxon>
    </lineage>
</organism>
<gene>
    <name evidence="2" type="ORF">METZ01_LOCUS435090</name>
</gene>
<dbReference type="EMBL" id="UINC01175560">
    <property type="protein sequence ID" value="SVD82236.1"/>
    <property type="molecule type" value="Genomic_DNA"/>
</dbReference>
<feature type="non-terminal residue" evidence="2">
    <location>
        <position position="1"/>
    </location>
</feature>
<dbReference type="AlphaFoldDB" id="A0A382YG03"/>
<proteinExistence type="predicted"/>
<accession>A0A382YG03</accession>
<evidence type="ECO:0000313" key="2">
    <source>
        <dbReference type="EMBL" id="SVD82236.1"/>
    </source>
</evidence>
<protein>
    <submittedName>
        <fullName evidence="2">Uncharacterized protein</fullName>
    </submittedName>
</protein>